<evidence type="ECO:0000313" key="5">
    <source>
        <dbReference type="EMBL" id="ANC31861.1"/>
    </source>
</evidence>
<sequence>MIPVGGRRPSLIAAVALVVGATATLTGCSPDGAAGADDAGTTTLTVFAAASLTEAFEQVAADFEATHDGVDVQLSFAGSSDLVAQIQQGAPADVIATADTATMDRLVADDLVDDPRDVATNTLTIAVPAGNPAGVRGLADLADPARTVVLCAPEVPCGAAAARVADAAGVVLAPDSEEQSVTDVLGKVTAGEADAGLVYVTDVVRGGDAVEGVDVPEAARAVNTYPIATVSGAAQADLAAQLVDAVLSPEGQAVLADLGFAPPSS</sequence>
<dbReference type="PANTHER" id="PTHR30632:SF0">
    <property type="entry name" value="SULFATE-BINDING PROTEIN"/>
    <property type="match status" value="1"/>
</dbReference>
<keyword evidence="4" id="KW-0500">Molybdenum</keyword>
<dbReference type="PROSITE" id="PS51257">
    <property type="entry name" value="PROKAR_LIPOPROTEIN"/>
    <property type="match status" value="1"/>
</dbReference>
<evidence type="ECO:0000256" key="1">
    <source>
        <dbReference type="ARBA" id="ARBA00009175"/>
    </source>
</evidence>
<evidence type="ECO:0000256" key="2">
    <source>
        <dbReference type="ARBA" id="ARBA00022723"/>
    </source>
</evidence>
<organism evidence="5 6">
    <name type="scientific">Isoptericola dokdonensis DS-3</name>
    <dbReference type="NCBI Taxonomy" id="1300344"/>
    <lineage>
        <taxon>Bacteria</taxon>
        <taxon>Bacillati</taxon>
        <taxon>Actinomycetota</taxon>
        <taxon>Actinomycetes</taxon>
        <taxon>Micrococcales</taxon>
        <taxon>Promicromonosporaceae</taxon>
        <taxon>Isoptericola</taxon>
    </lineage>
</organism>
<evidence type="ECO:0000256" key="3">
    <source>
        <dbReference type="ARBA" id="ARBA00022729"/>
    </source>
</evidence>
<evidence type="ECO:0000256" key="4">
    <source>
        <dbReference type="PIRSR" id="PIRSR004846-1"/>
    </source>
</evidence>
<accession>A0A168FIJ1</accession>
<dbReference type="GO" id="GO:0015689">
    <property type="term" value="P:molybdate ion transport"/>
    <property type="evidence" value="ECO:0007669"/>
    <property type="project" value="InterPro"/>
</dbReference>
<keyword evidence="2 4" id="KW-0479">Metal-binding</keyword>
<reference evidence="5 6" key="1">
    <citation type="submission" date="2016-01" db="EMBL/GenBank/DDBJ databases">
        <title>Complete genome sequence of a soil Actinobacterium, Isoptericola dokdonensis DS-3.</title>
        <authorList>
            <person name="Kwon S.-K."/>
            <person name="Kim J.F."/>
        </authorList>
    </citation>
    <scope>NUCLEOTIDE SEQUENCE [LARGE SCALE GENOMIC DNA]</scope>
    <source>
        <strain evidence="5 6">DS-3</strain>
    </source>
</reference>
<dbReference type="PATRIC" id="fig|1300344.3.peg.2330"/>
<dbReference type="InterPro" id="IPR005950">
    <property type="entry name" value="ModA"/>
</dbReference>
<dbReference type="PIRSF" id="PIRSF004846">
    <property type="entry name" value="ModA"/>
    <property type="match status" value="1"/>
</dbReference>
<keyword evidence="6" id="KW-1185">Reference proteome</keyword>
<dbReference type="PANTHER" id="PTHR30632">
    <property type="entry name" value="MOLYBDATE-BINDING PERIPLASMIC PROTEIN"/>
    <property type="match status" value="1"/>
</dbReference>
<dbReference type="Pfam" id="PF13531">
    <property type="entry name" value="SBP_bac_11"/>
    <property type="match status" value="1"/>
</dbReference>
<protein>
    <submittedName>
        <fullName evidence="5">Molybdate-binding periplasmic protein</fullName>
    </submittedName>
</protein>
<dbReference type="SUPFAM" id="SSF53850">
    <property type="entry name" value="Periplasmic binding protein-like II"/>
    <property type="match status" value="1"/>
</dbReference>
<dbReference type="Proteomes" id="UP000076794">
    <property type="component" value="Chromosome"/>
</dbReference>
<feature type="binding site" evidence="4">
    <location>
        <position position="51"/>
    </location>
    <ligand>
        <name>molybdate</name>
        <dbReference type="ChEBI" id="CHEBI:36264"/>
    </ligand>
</feature>
<feature type="binding site" evidence="4">
    <location>
        <position position="199"/>
    </location>
    <ligand>
        <name>molybdate</name>
        <dbReference type="ChEBI" id="CHEBI:36264"/>
    </ligand>
</feature>
<dbReference type="InterPro" id="IPR050682">
    <property type="entry name" value="ModA/WtpA"/>
</dbReference>
<dbReference type="GO" id="GO:0046872">
    <property type="term" value="F:metal ion binding"/>
    <property type="evidence" value="ECO:0007669"/>
    <property type="project" value="UniProtKB-KW"/>
</dbReference>
<dbReference type="RefSeq" id="WP_232314139.1">
    <property type="nucleotide sequence ID" value="NZ_CP014209.1"/>
</dbReference>
<evidence type="ECO:0000313" key="6">
    <source>
        <dbReference type="Proteomes" id="UP000076794"/>
    </source>
</evidence>
<dbReference type="AlphaFoldDB" id="A0A168FIJ1"/>
<proteinExistence type="inferred from homology"/>
<dbReference type="NCBIfam" id="TIGR01256">
    <property type="entry name" value="modA"/>
    <property type="match status" value="1"/>
</dbReference>
<feature type="binding site" evidence="4">
    <location>
        <position position="79"/>
    </location>
    <ligand>
        <name>molybdate</name>
        <dbReference type="ChEBI" id="CHEBI:36264"/>
    </ligand>
</feature>
<dbReference type="Gene3D" id="3.40.190.10">
    <property type="entry name" value="Periplasmic binding protein-like II"/>
    <property type="match status" value="2"/>
</dbReference>
<gene>
    <name evidence="5" type="primary">modA</name>
    <name evidence="5" type="ORF">I598_2321</name>
</gene>
<dbReference type="GO" id="GO:0030973">
    <property type="term" value="F:molybdate ion binding"/>
    <property type="evidence" value="ECO:0007669"/>
    <property type="project" value="TreeGrafter"/>
</dbReference>
<keyword evidence="3" id="KW-0732">Signal</keyword>
<feature type="binding site" evidence="4">
    <location>
        <position position="181"/>
    </location>
    <ligand>
        <name>molybdate</name>
        <dbReference type="ChEBI" id="CHEBI:36264"/>
    </ligand>
</feature>
<comment type="similarity">
    <text evidence="1">Belongs to the bacterial solute-binding protein ModA family.</text>
</comment>
<dbReference type="STRING" id="1300344.I598_2321"/>
<name>A0A168FIJ1_9MICO</name>
<dbReference type="EMBL" id="CP014209">
    <property type="protein sequence ID" value="ANC31861.1"/>
    <property type="molecule type" value="Genomic_DNA"/>
</dbReference>
<dbReference type="KEGG" id="ido:I598_2321"/>